<sequence length="70" mass="8315">MEQFAKDLWGALREEIRSQLGDSITDEQFEEQVPPWDKLPKKTRDEKVKLARNETLKLIDRAGYEVRKKI</sequence>
<protein>
    <submittedName>
        <fullName evidence="1">Uncharacterized protein</fullName>
    </submittedName>
</protein>
<dbReference type="Proteomes" id="UP000316777">
    <property type="component" value="Segment"/>
</dbReference>
<proteinExistence type="predicted"/>
<keyword evidence="2" id="KW-1185">Reference proteome</keyword>
<dbReference type="KEGG" id="vg:64767123"/>
<dbReference type="GeneID" id="64767123"/>
<evidence type="ECO:0000313" key="1">
    <source>
        <dbReference type="EMBL" id="QDH91723.1"/>
    </source>
</evidence>
<name>A0A514DDN2_9CAUD</name>
<organism evidence="1 2">
    <name type="scientific">Mycobacterium phage Phrappuccino</name>
    <dbReference type="NCBI Taxonomy" id="2591223"/>
    <lineage>
        <taxon>Viruses</taxon>
        <taxon>Duplodnaviria</taxon>
        <taxon>Heunggongvirae</taxon>
        <taxon>Uroviricota</taxon>
        <taxon>Caudoviricetes</taxon>
        <taxon>Phrappuccinovirus</taxon>
        <taxon>Phrappuccinovirus phrappuccino</taxon>
        <taxon>Phreappuccinovirus Phrappuccino</taxon>
    </lineage>
</organism>
<gene>
    <name evidence="1" type="primary">48</name>
    <name evidence="1" type="ORF">SEA_PHRAPPUCCINO_48</name>
</gene>
<evidence type="ECO:0000313" key="2">
    <source>
        <dbReference type="Proteomes" id="UP000316777"/>
    </source>
</evidence>
<dbReference type="RefSeq" id="YP_010059737.1">
    <property type="nucleotide sequence ID" value="NC_054727.1"/>
</dbReference>
<dbReference type="EMBL" id="MK937592">
    <property type="protein sequence ID" value="QDH91723.1"/>
    <property type="molecule type" value="Genomic_DNA"/>
</dbReference>
<accession>A0A514DDN2</accession>
<reference evidence="1 2" key="1">
    <citation type="submission" date="2019-05" db="EMBL/GenBank/DDBJ databases">
        <authorList>
            <person name="Pope W.H."/>
            <person name="Garlena R.A."/>
            <person name="Russell D.A."/>
            <person name="Jacobs-Sera D."/>
            <person name="Hatfull G.F."/>
        </authorList>
    </citation>
    <scope>NUCLEOTIDE SEQUENCE [LARGE SCALE GENOMIC DNA]</scope>
</reference>